<feature type="compositionally biased region" description="Basic and acidic residues" evidence="1">
    <location>
        <begin position="37"/>
        <end position="49"/>
    </location>
</feature>
<organism evidence="2 3">
    <name type="scientific">Kosakonia arachidis</name>
    <dbReference type="NCBI Taxonomy" id="551989"/>
    <lineage>
        <taxon>Bacteria</taxon>
        <taxon>Pseudomonadati</taxon>
        <taxon>Pseudomonadota</taxon>
        <taxon>Gammaproteobacteria</taxon>
        <taxon>Enterobacterales</taxon>
        <taxon>Enterobacteriaceae</taxon>
        <taxon>Kosakonia</taxon>
    </lineage>
</organism>
<evidence type="ECO:0000313" key="2">
    <source>
        <dbReference type="EMBL" id="SFU20832.1"/>
    </source>
</evidence>
<accession>A0A1I7EAB2</accession>
<dbReference type="AlphaFoldDB" id="A0A1I7EAB2"/>
<dbReference type="RefSeq" id="WP_090127020.1">
    <property type="nucleotide sequence ID" value="NZ_CP045299.1"/>
</dbReference>
<reference evidence="3" key="1">
    <citation type="submission" date="2016-10" db="EMBL/GenBank/DDBJ databases">
        <authorList>
            <person name="Varghese N."/>
            <person name="Submissions S."/>
        </authorList>
    </citation>
    <scope>NUCLEOTIDE SEQUENCE [LARGE SCALE GENOMIC DNA]</scope>
    <source>
        <strain evidence="3">Ah-143</strain>
    </source>
</reference>
<dbReference type="EMBL" id="FPAU01000013">
    <property type="protein sequence ID" value="SFU20832.1"/>
    <property type="molecule type" value="Genomic_DNA"/>
</dbReference>
<sequence length="102" mass="11543">MVKKPSMQASATRTSVTDEEADALARRLSDKPYGSPEKIEEVKPEQEKQCRTTISLGESMLRKTEDLALQNKRNGRDPKNVSAIVREALELYFEKLSKNMNS</sequence>
<dbReference type="OrthoDB" id="6505050at2"/>
<name>A0A1I7EAB2_9ENTR</name>
<evidence type="ECO:0000313" key="3">
    <source>
        <dbReference type="Proteomes" id="UP000199187"/>
    </source>
</evidence>
<keyword evidence="3" id="KW-1185">Reference proteome</keyword>
<feature type="region of interest" description="Disordered" evidence="1">
    <location>
        <begin position="1"/>
        <end position="49"/>
    </location>
</feature>
<evidence type="ECO:0008006" key="4">
    <source>
        <dbReference type="Google" id="ProtNLM"/>
    </source>
</evidence>
<evidence type="ECO:0000256" key="1">
    <source>
        <dbReference type="SAM" id="MobiDB-lite"/>
    </source>
</evidence>
<protein>
    <recommendedName>
        <fullName evidence="4">Ribbon-helix-helix protein, copG family</fullName>
    </recommendedName>
</protein>
<gene>
    <name evidence="2" type="ORF">SAMN05192562_11367</name>
</gene>
<proteinExistence type="predicted"/>
<dbReference type="Proteomes" id="UP000199187">
    <property type="component" value="Unassembled WGS sequence"/>
</dbReference>